<proteinExistence type="predicted"/>
<evidence type="ECO:0000256" key="1">
    <source>
        <dbReference type="SAM" id="MobiDB-lite"/>
    </source>
</evidence>
<feature type="compositionally biased region" description="Low complexity" evidence="1">
    <location>
        <begin position="22"/>
        <end position="54"/>
    </location>
</feature>
<protein>
    <submittedName>
        <fullName evidence="2">Uncharacterized protein</fullName>
    </submittedName>
</protein>
<gene>
    <name evidence="2" type="ORF">LTR78_002346</name>
</gene>
<comment type="caution">
    <text evidence="2">The sequence shown here is derived from an EMBL/GenBank/DDBJ whole genome shotgun (WGS) entry which is preliminary data.</text>
</comment>
<dbReference type="Proteomes" id="UP001274830">
    <property type="component" value="Unassembled WGS sequence"/>
</dbReference>
<keyword evidence="3" id="KW-1185">Reference proteome</keyword>
<accession>A0AAE0WSW9</accession>
<evidence type="ECO:0000313" key="3">
    <source>
        <dbReference type="Proteomes" id="UP001274830"/>
    </source>
</evidence>
<sequence length="220" mass="23509">MLSTLLSAGPISAILGNNVSSSSSARRASSANSQSTSCNSREVSPSTASSGSHSTQPMTIMTTTELAAQWLQSPLSPTERDTPALLDRKYLKAHVLAIANLIPKSAAPAYTAAERKDWSTISNNLCALITKQHNALLPTKGLSRDLKLMLADDLEVSSFAVDESVFFTLSHSHGGDKNGRSADLDTLLSYVVYAASQLFIEREGTKLALCKQRLARRAAL</sequence>
<evidence type="ECO:0000313" key="2">
    <source>
        <dbReference type="EMBL" id="KAK3677496.1"/>
    </source>
</evidence>
<dbReference type="AlphaFoldDB" id="A0AAE0WSW9"/>
<reference evidence="2" key="1">
    <citation type="submission" date="2023-07" db="EMBL/GenBank/DDBJ databases">
        <title>Black Yeasts Isolated from many extreme environments.</title>
        <authorList>
            <person name="Coleine C."/>
            <person name="Stajich J.E."/>
            <person name="Selbmann L."/>
        </authorList>
    </citation>
    <scope>NUCLEOTIDE SEQUENCE</scope>
    <source>
        <strain evidence="2">CCFEE 5485</strain>
    </source>
</reference>
<dbReference type="EMBL" id="JAUTXT010000006">
    <property type="protein sequence ID" value="KAK3677496.1"/>
    <property type="molecule type" value="Genomic_DNA"/>
</dbReference>
<name>A0AAE0WSW9_9PEZI</name>
<organism evidence="2 3">
    <name type="scientific">Recurvomyces mirabilis</name>
    <dbReference type="NCBI Taxonomy" id="574656"/>
    <lineage>
        <taxon>Eukaryota</taxon>
        <taxon>Fungi</taxon>
        <taxon>Dikarya</taxon>
        <taxon>Ascomycota</taxon>
        <taxon>Pezizomycotina</taxon>
        <taxon>Dothideomycetes</taxon>
        <taxon>Dothideomycetidae</taxon>
        <taxon>Mycosphaerellales</taxon>
        <taxon>Teratosphaeriaceae</taxon>
        <taxon>Recurvomyces</taxon>
    </lineage>
</organism>
<feature type="region of interest" description="Disordered" evidence="1">
    <location>
        <begin position="22"/>
        <end position="56"/>
    </location>
</feature>